<reference evidence="16" key="1">
    <citation type="journal article" date="2019" name="bioRxiv">
        <title>Genomics, evolutionary history and diagnostics of the Alternaria alternata species group including apple and Asian pear pathotypes.</title>
        <authorList>
            <person name="Armitage A.D."/>
            <person name="Cockerton H.M."/>
            <person name="Sreenivasaprasad S."/>
            <person name="Woodhall J.W."/>
            <person name="Lane C.R."/>
            <person name="Harrison R.J."/>
            <person name="Clarkson J.P."/>
        </authorList>
    </citation>
    <scope>NUCLEOTIDE SEQUENCE [LARGE SCALE GENOMIC DNA]</scope>
    <source>
        <strain evidence="16">FERA 1177</strain>
    </source>
</reference>
<dbReference type="SUPFAM" id="SSF48403">
    <property type="entry name" value="Ankyrin repeat"/>
    <property type="match status" value="1"/>
</dbReference>
<dbReference type="GO" id="GO:0005776">
    <property type="term" value="C:autophagosome"/>
    <property type="evidence" value="ECO:0007669"/>
    <property type="project" value="TreeGrafter"/>
</dbReference>
<dbReference type="GO" id="GO:0010506">
    <property type="term" value="P:regulation of autophagy"/>
    <property type="evidence" value="ECO:0007669"/>
    <property type="project" value="InterPro"/>
</dbReference>
<dbReference type="InterPro" id="IPR008271">
    <property type="entry name" value="Ser/Thr_kinase_AS"/>
</dbReference>
<evidence type="ECO:0000256" key="1">
    <source>
        <dbReference type="ARBA" id="ARBA00004623"/>
    </source>
</evidence>
<dbReference type="GO" id="GO:0034045">
    <property type="term" value="C:phagophore assembly site membrane"/>
    <property type="evidence" value="ECO:0007669"/>
    <property type="project" value="UniProtKB-SubCell"/>
</dbReference>
<gene>
    <name evidence="15" type="ORF">AA0117_g7895</name>
</gene>
<comment type="subcellular location">
    <subcellularLocation>
        <location evidence="1">Preautophagosomal structure membrane</location>
        <topology evidence="1">Peripheral membrane protein</topology>
    </subcellularLocation>
</comment>
<dbReference type="GO" id="GO:0000045">
    <property type="term" value="P:autophagosome assembly"/>
    <property type="evidence" value="ECO:0007669"/>
    <property type="project" value="TreeGrafter"/>
</dbReference>
<evidence type="ECO:0000256" key="13">
    <source>
        <dbReference type="SAM" id="MobiDB-lite"/>
    </source>
</evidence>
<dbReference type="GO" id="GO:0005524">
    <property type="term" value="F:ATP binding"/>
    <property type="evidence" value="ECO:0007669"/>
    <property type="project" value="UniProtKB-KW"/>
</dbReference>
<protein>
    <recommendedName>
        <fullName evidence="2">non-specific serine/threonine protein kinase</fullName>
        <ecNumber evidence="2">2.7.11.1</ecNumber>
    </recommendedName>
    <alternativeName>
        <fullName evidence="9">Autophagy-related protein 1</fullName>
    </alternativeName>
</protein>
<dbReference type="InterPro" id="IPR045269">
    <property type="entry name" value="Atg1-like"/>
</dbReference>
<evidence type="ECO:0000256" key="4">
    <source>
        <dbReference type="ARBA" id="ARBA00022679"/>
    </source>
</evidence>
<sequence length="1362" mass="152235">MNFSSVVFGDTKGTNGEIPGSERQQPGILEDGTLADLNINNNIDLDASQQTNLTFLDVLGLLRQYAVPSVDLQHAVGTALSPDDDDTSREEEIGQFVRAHHYSHVLGGGYSAVVLRHSTKDDIYEVSSDQDLLAGRHPMVVTRAGTVVAFKKISPRPSTQGASEEALISEAFSTICREIEVCRHPLLLNHENICKLHYVAWTLNETLPWIALELAMYGTLEDILTAPGEGPTAKQKLNLTIDTALGLAALHHTGVVHGDLKPANILVNYHPTRQIVGQLSDFGGSAKLGKMRPSIVTQLWLAPEACTLCPDIDWKLADTWSYGLVVASIWSSFPRPQKAESSCYIEQLLPEGLESQVQDARILLLKIEPDPSPESLISRCGTFPSPVAKVLSMVLSCQSANRKTIEALVNQELDECFSTLGREALIDYSHCPVPDYLPFKVWSHGYRSRSDAYKKIVYQHLRTASSSMKATMDIENELLEVEQLQPVASQLWRSYASKALSLAFKNRVRFDREPIVAFQVAISNCCELGVEFNEAELLAWAYTAAKSGHNHAMWMAPLLEDSCRSTYGDRDFRKACLVIGACIGSIPSLRALERTDRILYDSTLTAIRSKRRPDFENDTPTTFELFMRFSEAPSLALSTCNLIDALGSHNVEEARKILEMSSTDVTNMTDELGRNILHMLTYLRDEDTEGLALLAYVQGASLEQVSASSESTHSFLYNRQISGTPMCWAALKGMSCLVKQLLELHEESGIAFEGFDEIILSVAFLHHFEVLRLIISQLKRTPELMVNRSPYQDNQQLIQALLGAALTSVTNIPLSRRMLHGVDFDTAQSRTLNLLLDEGANPLLPCHGLTDTVFEQIDYDALSFAIANNDHASLALLLAKVRNSIDQSQVQEEMDGKLQFCVIQNSLSCLRVLLEIFPEIVNPPVTSSGVPQIPTPLNMAARHARPEYALALLDAHADITVWHKGFSPLARALIDGHLDTANAIYRFCSKEDIQRIFDYNETSGATMSGRLMAIWRTGRNRGKGLIGAMRWLHNKGGAYFNCYKDEQRPIWEEILFRRASSSAEQASLDNLMLETLFDMFPEELHQADADGLFPIHRATMNGHRYAVESLLDRSVNINVESVGSSDRTTPVPKGLTALCIAIQRLHRKAPFDIQKGGKVEVRRWRETMKDILELLLSREATIGEHASTIDFYRSLQYTVRNVHVSTPYDLDEDDELEWGEDVWPRRLPSDETSSQAAQEQGGRLIPPMMKSAMRTLLAPITSSRQDPQELLNDEEKENFAQYKAWLLTRVELRTVAYQQRSLDWNTVGRNEQTDGSSSWSPDWTRWHTLSSTRTAFYPHAVGMTENDTSQVSHTHNLGLLYD</sequence>
<organism evidence="15 16">
    <name type="scientific">Alternaria alternata</name>
    <name type="common">Alternaria rot fungus</name>
    <name type="synonym">Torula alternata</name>
    <dbReference type="NCBI Taxonomy" id="5599"/>
    <lineage>
        <taxon>Eukaryota</taxon>
        <taxon>Fungi</taxon>
        <taxon>Dikarya</taxon>
        <taxon>Ascomycota</taxon>
        <taxon>Pezizomycotina</taxon>
        <taxon>Dothideomycetes</taxon>
        <taxon>Pleosporomycetidae</taxon>
        <taxon>Pleosporales</taxon>
        <taxon>Pleosporineae</taxon>
        <taxon>Pleosporaceae</taxon>
        <taxon>Alternaria</taxon>
        <taxon>Alternaria sect. Alternaria</taxon>
        <taxon>Alternaria alternata complex</taxon>
    </lineage>
</organism>
<dbReference type="InterPro" id="IPR000719">
    <property type="entry name" value="Prot_kinase_dom"/>
</dbReference>
<keyword evidence="12" id="KW-0040">ANK repeat</keyword>
<keyword evidence="5" id="KW-0547">Nucleotide-binding</keyword>
<dbReference type="EC" id="2.7.11.1" evidence="2"/>
<comment type="catalytic activity">
    <reaction evidence="11">
        <text>L-seryl-[protein] + ATP = O-phospho-L-seryl-[protein] + ADP + H(+)</text>
        <dbReference type="Rhea" id="RHEA:17989"/>
        <dbReference type="Rhea" id="RHEA-COMP:9863"/>
        <dbReference type="Rhea" id="RHEA-COMP:11604"/>
        <dbReference type="ChEBI" id="CHEBI:15378"/>
        <dbReference type="ChEBI" id="CHEBI:29999"/>
        <dbReference type="ChEBI" id="CHEBI:30616"/>
        <dbReference type="ChEBI" id="CHEBI:83421"/>
        <dbReference type="ChEBI" id="CHEBI:456216"/>
        <dbReference type="EC" id="2.7.11.1"/>
    </reaction>
</comment>
<dbReference type="Proteomes" id="UP000291422">
    <property type="component" value="Unassembled WGS sequence"/>
</dbReference>
<keyword evidence="8" id="KW-0072">Autophagy</keyword>
<evidence type="ECO:0000259" key="14">
    <source>
        <dbReference type="PROSITE" id="PS50011"/>
    </source>
</evidence>
<dbReference type="PROSITE" id="PS50297">
    <property type="entry name" value="ANK_REP_REGION"/>
    <property type="match status" value="1"/>
</dbReference>
<dbReference type="PROSITE" id="PS50011">
    <property type="entry name" value="PROTEIN_KINASE_DOM"/>
    <property type="match status" value="1"/>
</dbReference>
<evidence type="ECO:0000256" key="3">
    <source>
        <dbReference type="ARBA" id="ARBA00022527"/>
    </source>
</evidence>
<dbReference type="InterPro" id="IPR036770">
    <property type="entry name" value="Ankyrin_rpt-contain_sf"/>
</dbReference>
<feature type="region of interest" description="Disordered" evidence="13">
    <location>
        <begin position="1"/>
        <end position="27"/>
    </location>
</feature>
<dbReference type="SMART" id="SM00220">
    <property type="entry name" value="S_TKc"/>
    <property type="match status" value="1"/>
</dbReference>
<evidence type="ECO:0000256" key="9">
    <source>
        <dbReference type="ARBA" id="ARBA00030237"/>
    </source>
</evidence>
<dbReference type="Gene3D" id="1.10.510.10">
    <property type="entry name" value="Transferase(Phosphotransferase) domain 1"/>
    <property type="match status" value="1"/>
</dbReference>
<dbReference type="GO" id="GO:0005829">
    <property type="term" value="C:cytosol"/>
    <property type="evidence" value="ECO:0007669"/>
    <property type="project" value="TreeGrafter"/>
</dbReference>
<evidence type="ECO:0000256" key="6">
    <source>
        <dbReference type="ARBA" id="ARBA00022777"/>
    </source>
</evidence>
<dbReference type="PANTHER" id="PTHR24348:SF22">
    <property type="entry name" value="NON-SPECIFIC SERINE_THREONINE PROTEIN KINASE"/>
    <property type="match status" value="1"/>
</dbReference>
<dbReference type="GO" id="GO:0004674">
    <property type="term" value="F:protein serine/threonine kinase activity"/>
    <property type="evidence" value="ECO:0007669"/>
    <property type="project" value="UniProtKB-KW"/>
</dbReference>
<dbReference type="PROSITE" id="PS50088">
    <property type="entry name" value="ANK_REPEAT"/>
    <property type="match status" value="1"/>
</dbReference>
<dbReference type="Pfam" id="PF00069">
    <property type="entry name" value="Pkinase"/>
    <property type="match status" value="1"/>
</dbReference>
<comment type="caution">
    <text evidence="15">The sequence shown here is derived from an EMBL/GenBank/DDBJ whole genome shotgun (WGS) entry which is preliminary data.</text>
</comment>
<evidence type="ECO:0000313" key="16">
    <source>
        <dbReference type="Proteomes" id="UP000291422"/>
    </source>
</evidence>
<dbReference type="InterPro" id="IPR011009">
    <property type="entry name" value="Kinase-like_dom_sf"/>
</dbReference>
<accession>A0A4Q4NB13</accession>
<proteinExistence type="predicted"/>
<feature type="domain" description="Protein kinase" evidence="14">
    <location>
        <begin position="100"/>
        <end position="417"/>
    </location>
</feature>
<dbReference type="PROSITE" id="PS00108">
    <property type="entry name" value="PROTEIN_KINASE_ST"/>
    <property type="match status" value="1"/>
</dbReference>
<evidence type="ECO:0000256" key="5">
    <source>
        <dbReference type="ARBA" id="ARBA00022741"/>
    </source>
</evidence>
<keyword evidence="3" id="KW-0723">Serine/threonine-protein kinase</keyword>
<evidence type="ECO:0000256" key="2">
    <source>
        <dbReference type="ARBA" id="ARBA00012513"/>
    </source>
</evidence>
<evidence type="ECO:0000256" key="7">
    <source>
        <dbReference type="ARBA" id="ARBA00022840"/>
    </source>
</evidence>
<name>A0A4Q4NB13_ALTAL</name>
<feature type="repeat" description="ANK" evidence="12">
    <location>
        <begin position="1090"/>
        <end position="1122"/>
    </location>
</feature>
<comment type="catalytic activity">
    <reaction evidence="10">
        <text>L-threonyl-[protein] + ATP = O-phospho-L-threonyl-[protein] + ADP + H(+)</text>
        <dbReference type="Rhea" id="RHEA:46608"/>
        <dbReference type="Rhea" id="RHEA-COMP:11060"/>
        <dbReference type="Rhea" id="RHEA-COMP:11605"/>
        <dbReference type="ChEBI" id="CHEBI:15378"/>
        <dbReference type="ChEBI" id="CHEBI:30013"/>
        <dbReference type="ChEBI" id="CHEBI:30616"/>
        <dbReference type="ChEBI" id="CHEBI:61977"/>
        <dbReference type="ChEBI" id="CHEBI:456216"/>
        <dbReference type="EC" id="2.7.11.1"/>
    </reaction>
</comment>
<dbReference type="SMART" id="SM00248">
    <property type="entry name" value="ANK"/>
    <property type="match status" value="6"/>
</dbReference>
<dbReference type="InterPro" id="IPR002110">
    <property type="entry name" value="Ankyrin_rpt"/>
</dbReference>
<keyword evidence="4" id="KW-0808">Transferase</keyword>
<dbReference type="EMBL" id="PDXD01000022">
    <property type="protein sequence ID" value="RYN73277.1"/>
    <property type="molecule type" value="Genomic_DNA"/>
</dbReference>
<evidence type="ECO:0000256" key="11">
    <source>
        <dbReference type="ARBA" id="ARBA00048679"/>
    </source>
</evidence>
<dbReference type="PANTHER" id="PTHR24348">
    <property type="entry name" value="SERINE/THREONINE-PROTEIN KINASE UNC-51-RELATED"/>
    <property type="match status" value="1"/>
</dbReference>
<evidence type="ECO:0000256" key="8">
    <source>
        <dbReference type="ARBA" id="ARBA00023006"/>
    </source>
</evidence>
<evidence type="ECO:0000313" key="15">
    <source>
        <dbReference type="EMBL" id="RYN73277.1"/>
    </source>
</evidence>
<dbReference type="Gene3D" id="1.25.40.20">
    <property type="entry name" value="Ankyrin repeat-containing domain"/>
    <property type="match status" value="2"/>
</dbReference>
<evidence type="ECO:0000256" key="12">
    <source>
        <dbReference type="PROSITE-ProRule" id="PRU00023"/>
    </source>
</evidence>
<dbReference type="SUPFAM" id="SSF56112">
    <property type="entry name" value="Protein kinase-like (PK-like)"/>
    <property type="match status" value="1"/>
</dbReference>
<evidence type="ECO:0000256" key="10">
    <source>
        <dbReference type="ARBA" id="ARBA00047899"/>
    </source>
</evidence>
<keyword evidence="6" id="KW-0418">Kinase</keyword>
<keyword evidence="7" id="KW-0067">ATP-binding</keyword>